<keyword evidence="1" id="KW-1133">Transmembrane helix</keyword>
<sequence>MAEGMENRQTERNEGGRSWLGIIIRFVVAAIVLMVTALLTPGFSNMGFGTALLAAVVIALLDYLIQKLFKIDASPFGRGISGFLLSALIIYLTQFIVPGMEINVFGAIVAALIIGIIDAIIPTRVM</sequence>
<dbReference type="STRING" id="937334.SAMN05444406_10475"/>
<dbReference type="EMBL" id="FOXR01000004">
    <property type="protein sequence ID" value="SFP81060.1"/>
    <property type="molecule type" value="Genomic_DNA"/>
</dbReference>
<protein>
    <submittedName>
        <fullName evidence="2">Uncharacterized membrane protein YvlD, DUF360 family</fullName>
    </submittedName>
</protein>
<dbReference type="Pfam" id="PF04020">
    <property type="entry name" value="Phage_holin_4_2"/>
    <property type="match status" value="1"/>
</dbReference>
<keyword evidence="1" id="KW-0472">Membrane</keyword>
<feature type="transmembrane region" description="Helical" evidence="1">
    <location>
        <begin position="46"/>
        <end position="64"/>
    </location>
</feature>
<dbReference type="InterPro" id="IPR007165">
    <property type="entry name" value="Phage_holin_4_2"/>
</dbReference>
<proteinExistence type="predicted"/>
<feature type="transmembrane region" description="Helical" evidence="1">
    <location>
        <begin position="76"/>
        <end position="96"/>
    </location>
</feature>
<dbReference type="PANTHER" id="PTHR37309">
    <property type="entry name" value="SLR0284 PROTEIN"/>
    <property type="match status" value="1"/>
</dbReference>
<dbReference type="AlphaFoldDB" id="A0A1I5TDF6"/>
<evidence type="ECO:0000313" key="3">
    <source>
        <dbReference type="Proteomes" id="UP000198577"/>
    </source>
</evidence>
<keyword evidence="1" id="KW-0812">Transmembrane</keyword>
<feature type="transmembrane region" description="Helical" evidence="1">
    <location>
        <begin position="102"/>
        <end position="121"/>
    </location>
</feature>
<feature type="transmembrane region" description="Helical" evidence="1">
    <location>
        <begin position="20"/>
        <end position="40"/>
    </location>
</feature>
<dbReference type="RefSeq" id="WP_035146064.1">
    <property type="nucleotide sequence ID" value="NZ_FOXR01000004.1"/>
</dbReference>
<dbReference type="Proteomes" id="UP000198577">
    <property type="component" value="Unassembled WGS sequence"/>
</dbReference>
<evidence type="ECO:0000256" key="1">
    <source>
        <dbReference type="SAM" id="Phobius"/>
    </source>
</evidence>
<name>A0A1I5TDF6_9FIRM</name>
<dbReference type="PANTHER" id="PTHR37309:SF1">
    <property type="entry name" value="SLR0284 PROTEIN"/>
    <property type="match status" value="1"/>
</dbReference>
<reference evidence="2 3" key="1">
    <citation type="submission" date="2016-10" db="EMBL/GenBank/DDBJ databases">
        <authorList>
            <person name="de Groot N.N."/>
        </authorList>
    </citation>
    <scope>NUCLEOTIDE SEQUENCE [LARGE SCALE GENOMIC DNA]</scope>
    <source>
        <strain evidence="2 3">DSM 20678</strain>
    </source>
</reference>
<accession>A0A1I5TDF6</accession>
<gene>
    <name evidence="2" type="ORF">SAMN05444406_10475</name>
</gene>
<keyword evidence="3" id="KW-1185">Reference proteome</keyword>
<organism evidence="2 3">
    <name type="scientific">Caldicoprobacter faecalis</name>
    <dbReference type="NCBI Taxonomy" id="937334"/>
    <lineage>
        <taxon>Bacteria</taxon>
        <taxon>Bacillati</taxon>
        <taxon>Bacillota</taxon>
        <taxon>Clostridia</taxon>
        <taxon>Caldicoprobacterales</taxon>
        <taxon>Caldicoprobacteraceae</taxon>
        <taxon>Caldicoprobacter</taxon>
    </lineage>
</organism>
<evidence type="ECO:0000313" key="2">
    <source>
        <dbReference type="EMBL" id="SFP81060.1"/>
    </source>
</evidence>